<evidence type="ECO:0000313" key="3">
    <source>
        <dbReference type="Proteomes" id="UP000265643"/>
    </source>
</evidence>
<evidence type="ECO:0000313" key="2">
    <source>
        <dbReference type="EMBL" id="GCA66795.1"/>
    </source>
</evidence>
<gene>
    <name evidence="2" type="ORF">KGMB01110_12310</name>
</gene>
<accession>A0A391P093</accession>
<dbReference type="SUPFAM" id="SSF109604">
    <property type="entry name" value="HD-domain/PDEase-like"/>
    <property type="match status" value="1"/>
</dbReference>
<dbReference type="Pfam" id="PF01966">
    <property type="entry name" value="HD"/>
    <property type="match status" value="1"/>
</dbReference>
<name>A0A391P093_9FIRM</name>
<protein>
    <submittedName>
        <fullName evidence="2">HD family hydrolase</fullName>
    </submittedName>
</protein>
<dbReference type="EMBL" id="BHGK01000001">
    <property type="protein sequence ID" value="GCA66795.1"/>
    <property type="molecule type" value="Genomic_DNA"/>
</dbReference>
<dbReference type="AlphaFoldDB" id="A0A391P093"/>
<proteinExistence type="predicted"/>
<dbReference type="Gene3D" id="1.10.3210.10">
    <property type="entry name" value="Hypothetical protein af1432"/>
    <property type="match status" value="1"/>
</dbReference>
<dbReference type="RefSeq" id="WP_119297851.1">
    <property type="nucleotide sequence ID" value="NZ_BHGK01000001.1"/>
</dbReference>
<organism evidence="2 3">
    <name type="scientific">Mediterraneibacter butyricigenes</name>
    <dbReference type="NCBI Taxonomy" id="2316025"/>
    <lineage>
        <taxon>Bacteria</taxon>
        <taxon>Bacillati</taxon>
        <taxon>Bacillota</taxon>
        <taxon>Clostridia</taxon>
        <taxon>Lachnospirales</taxon>
        <taxon>Lachnospiraceae</taxon>
        <taxon>Mediterraneibacter</taxon>
    </lineage>
</organism>
<sequence>MFYQTFKEKRHKLHQDFYDTVRDLAKHPVVRQMRLFPQHGDTNCYRHCLNVAFYNYLLCRLLHLDARSAARAAMLHDLFLYDWHTHAAQTGEHFHGLTHPRTAYENARKHFHLNPTEKDVILTHMWPVTPLAIPHTPEGWITIFSDKYCGACETGHRRKLPRHRNTANHRKGNHLS</sequence>
<feature type="domain" description="HD" evidence="1">
    <location>
        <begin position="45"/>
        <end position="118"/>
    </location>
</feature>
<keyword evidence="3" id="KW-1185">Reference proteome</keyword>
<dbReference type="InterPro" id="IPR006674">
    <property type="entry name" value="HD_domain"/>
</dbReference>
<dbReference type="Proteomes" id="UP000265643">
    <property type="component" value="Unassembled WGS sequence"/>
</dbReference>
<reference evidence="3" key="1">
    <citation type="submission" date="2018-09" db="EMBL/GenBank/DDBJ databases">
        <title>Draft Genome Sequence of Mediterraneibacter sp. KCTC 15684.</title>
        <authorList>
            <person name="Kim J.S."/>
            <person name="Han K.I."/>
            <person name="Suh M.K."/>
            <person name="Lee K.C."/>
            <person name="Eom M.K."/>
            <person name="Lee J.H."/>
            <person name="Park S.H."/>
            <person name="Kang S.W."/>
            <person name="Park J.E."/>
            <person name="Oh B.S."/>
            <person name="Yu S.Y."/>
            <person name="Choi S.H."/>
            <person name="Lee D.H."/>
            <person name="Yoon H."/>
            <person name="Kim B."/>
            <person name="Yang S.J."/>
            <person name="Lee J.S."/>
        </authorList>
    </citation>
    <scope>NUCLEOTIDE SEQUENCE [LARGE SCALE GENOMIC DNA]</scope>
    <source>
        <strain evidence="3">KCTC 15684</strain>
    </source>
</reference>
<keyword evidence="2" id="KW-0378">Hydrolase</keyword>
<dbReference type="GO" id="GO:0016787">
    <property type="term" value="F:hydrolase activity"/>
    <property type="evidence" value="ECO:0007669"/>
    <property type="project" value="UniProtKB-KW"/>
</dbReference>
<comment type="caution">
    <text evidence="2">The sequence shown here is derived from an EMBL/GenBank/DDBJ whole genome shotgun (WGS) entry which is preliminary data.</text>
</comment>
<evidence type="ECO:0000259" key="1">
    <source>
        <dbReference type="Pfam" id="PF01966"/>
    </source>
</evidence>